<organism evidence="3 5">
    <name type="scientific">Phytophthora rubi</name>
    <dbReference type="NCBI Taxonomy" id="129364"/>
    <lineage>
        <taxon>Eukaryota</taxon>
        <taxon>Sar</taxon>
        <taxon>Stramenopiles</taxon>
        <taxon>Oomycota</taxon>
        <taxon>Peronosporomycetes</taxon>
        <taxon>Peronosporales</taxon>
        <taxon>Peronosporaceae</taxon>
        <taxon>Phytophthora</taxon>
    </lineage>
</organism>
<comment type="caution">
    <text evidence="3">The sequence shown here is derived from an EMBL/GenBank/DDBJ whole genome shotgun (WGS) entry which is preliminary data.</text>
</comment>
<dbReference type="Proteomes" id="UP000435112">
    <property type="component" value="Unassembled WGS sequence"/>
</dbReference>
<dbReference type="EMBL" id="QXFT01001828">
    <property type="protein sequence ID" value="KAE9309497.1"/>
    <property type="molecule type" value="Genomic_DNA"/>
</dbReference>
<evidence type="ECO:0000313" key="1">
    <source>
        <dbReference type="EMBL" id="KAE8984350.1"/>
    </source>
</evidence>
<dbReference type="OrthoDB" id="10488689at2759"/>
<name>A0A6A4DM76_9STRA</name>
<evidence type="ECO:0000313" key="3">
    <source>
        <dbReference type="EMBL" id="KAE9309497.1"/>
    </source>
</evidence>
<dbReference type="EMBL" id="QXFV01002492">
    <property type="protein sequence ID" value="KAE8987068.1"/>
    <property type="molecule type" value="Genomic_DNA"/>
</dbReference>
<evidence type="ECO:0000313" key="6">
    <source>
        <dbReference type="Proteomes" id="UP000435112"/>
    </source>
</evidence>
<reference evidence="3 5" key="1">
    <citation type="submission" date="2018-08" db="EMBL/GenBank/DDBJ databases">
        <title>Genomic investigation of the strawberry pathogen Phytophthora fragariae indicates pathogenicity is determined by transcriptional variation in three key races.</title>
        <authorList>
            <person name="Adams T.M."/>
            <person name="Armitage A.D."/>
            <person name="Sobczyk M.K."/>
            <person name="Bates H.J."/>
            <person name="Dunwell J.M."/>
            <person name="Nellist C.F."/>
            <person name="Harrison R.J."/>
        </authorList>
    </citation>
    <scope>NUCLEOTIDE SEQUENCE [LARGE SCALE GENOMIC DNA]</scope>
    <source>
        <strain evidence="2 4">SCRP249</strain>
        <strain evidence="1 6">SCRP324</strain>
        <strain evidence="3 5">SCRP333</strain>
    </source>
</reference>
<dbReference type="EMBL" id="QXFU01002551">
    <property type="protein sequence ID" value="KAE8984350.1"/>
    <property type="molecule type" value="Genomic_DNA"/>
</dbReference>
<evidence type="ECO:0000313" key="2">
    <source>
        <dbReference type="EMBL" id="KAE8987068.1"/>
    </source>
</evidence>
<dbReference type="AlphaFoldDB" id="A0A6A4DM76"/>
<keyword evidence="5" id="KW-1185">Reference proteome</keyword>
<accession>A0A6A4DM76</accession>
<evidence type="ECO:0000313" key="5">
    <source>
        <dbReference type="Proteomes" id="UP000434957"/>
    </source>
</evidence>
<sequence length="44" mass="4977">MVWLTVIGTAWPLVSEGKNIKKITVSDVDFKLNHGNMTPNLFNF</sequence>
<proteinExistence type="predicted"/>
<evidence type="ECO:0000313" key="4">
    <source>
        <dbReference type="Proteomes" id="UP000429607"/>
    </source>
</evidence>
<dbReference type="Proteomes" id="UP000429607">
    <property type="component" value="Unassembled WGS sequence"/>
</dbReference>
<dbReference type="Proteomes" id="UP000434957">
    <property type="component" value="Unassembled WGS sequence"/>
</dbReference>
<protein>
    <submittedName>
        <fullName evidence="3">Uncharacterized protein</fullName>
    </submittedName>
</protein>
<gene>
    <name evidence="2" type="ORF">PR001_g22429</name>
    <name evidence="1" type="ORF">PR002_g22969</name>
    <name evidence="3" type="ORF">PR003_g20499</name>
</gene>